<dbReference type="InterPro" id="IPR005770">
    <property type="entry name" value="PhnD"/>
</dbReference>
<gene>
    <name evidence="6" type="ORF">AJ85_11085</name>
    <name evidence="5" type="ORF">BALCAV_0210555</name>
</gene>
<dbReference type="Proteomes" id="UP000297014">
    <property type="component" value="Unassembled WGS sequence"/>
</dbReference>
<reference evidence="6 8" key="2">
    <citation type="submission" date="2014-01" db="EMBL/GenBank/DDBJ databases">
        <title>Draft genome sequencing of Bacillus alcalophilus CGMCC 1.3604.</title>
        <authorList>
            <person name="Yang J."/>
            <person name="Diao L."/>
            <person name="Yang S."/>
        </authorList>
    </citation>
    <scope>NUCLEOTIDE SEQUENCE [LARGE SCALE GENOMIC DNA]</scope>
    <source>
        <strain evidence="6 8">CGMCC 1.3604</strain>
    </source>
</reference>
<feature type="signal peptide" evidence="4">
    <location>
        <begin position="1"/>
        <end position="20"/>
    </location>
</feature>
<evidence type="ECO:0000313" key="5">
    <source>
        <dbReference type="EMBL" id="KGA97345.1"/>
    </source>
</evidence>
<comment type="similarity">
    <text evidence="1">Belongs to the phosphate/phosphite/phosphonate binding protein family.</text>
</comment>
<feature type="region of interest" description="Disordered" evidence="3">
    <location>
        <begin position="26"/>
        <end position="46"/>
    </location>
</feature>
<dbReference type="RefSeq" id="WP_003322735.1">
    <property type="nucleotide sequence ID" value="NZ_ALPT02000031.1"/>
</dbReference>
<dbReference type="eggNOG" id="COG3221">
    <property type="taxonomic scope" value="Bacteria"/>
</dbReference>
<dbReference type="PANTHER" id="PTHR35841:SF1">
    <property type="entry name" value="PHOSPHONATES-BINDING PERIPLASMIC PROTEIN"/>
    <property type="match status" value="1"/>
</dbReference>
<sequence>MSKKILLMLFSLFMAVALVACGTGDDSNDDTTGTGGSGDEGATDEGTAELPDEIIMGFVPSTDAEKIADNIGPISDKLSEILGVQVSGQVMTNFSALVEAMGNDQVHIGFIPAFGYVLATERYDNVEVILKSIRHGSGTYRAQYTVRADSDIQTLEDLEGKIWAFADITSTSGYLFPAAQFMDEFGVEQAEDFVGDVVPTGNHDNALITVLEGDADFATTFEDARTNIVGDYPDAMDELRQLDFTDEIPNDTISVNTNLLNQELVDQIYEAFMSFNEDEEMLHALDEIYNWTGIDKATDDEYDVIRSVYEKFSDSPAFQ</sequence>
<dbReference type="Proteomes" id="UP000002754">
    <property type="component" value="Unassembled WGS sequence"/>
</dbReference>
<evidence type="ECO:0000256" key="4">
    <source>
        <dbReference type="SAM" id="SignalP"/>
    </source>
</evidence>
<protein>
    <submittedName>
        <fullName evidence="5">Phosphonate ABC transporter substrate-binding protein</fullName>
    </submittedName>
</protein>
<accession>A0A094XF09</accession>
<dbReference type="SUPFAM" id="SSF53850">
    <property type="entry name" value="Periplasmic binding protein-like II"/>
    <property type="match status" value="1"/>
</dbReference>
<dbReference type="AlphaFoldDB" id="A0A094XF09"/>
<feature type="chain" id="PRO_5038207342" evidence="4">
    <location>
        <begin position="21"/>
        <end position="319"/>
    </location>
</feature>
<proteinExistence type="inferred from homology"/>
<dbReference type="GO" id="GO:0043190">
    <property type="term" value="C:ATP-binding cassette (ABC) transporter complex"/>
    <property type="evidence" value="ECO:0007669"/>
    <property type="project" value="InterPro"/>
</dbReference>
<evidence type="ECO:0000313" key="6">
    <source>
        <dbReference type="EMBL" id="THG90388.1"/>
    </source>
</evidence>
<dbReference type="Gene3D" id="3.40.190.10">
    <property type="entry name" value="Periplasmic binding protein-like II"/>
    <property type="match status" value="2"/>
</dbReference>
<dbReference type="PANTHER" id="PTHR35841">
    <property type="entry name" value="PHOSPHONATES-BINDING PERIPLASMIC PROTEIN"/>
    <property type="match status" value="1"/>
</dbReference>
<dbReference type="STRING" id="1218173.BALCAV_0210555"/>
<evidence type="ECO:0000256" key="3">
    <source>
        <dbReference type="SAM" id="MobiDB-lite"/>
    </source>
</evidence>
<dbReference type="EMBL" id="JALP01000157">
    <property type="protein sequence ID" value="THG90388.1"/>
    <property type="molecule type" value="Genomic_DNA"/>
</dbReference>
<evidence type="ECO:0000256" key="2">
    <source>
        <dbReference type="ARBA" id="ARBA00022729"/>
    </source>
</evidence>
<evidence type="ECO:0000313" key="7">
    <source>
        <dbReference type="Proteomes" id="UP000002754"/>
    </source>
</evidence>
<dbReference type="Pfam" id="PF12974">
    <property type="entry name" value="Phosphonate-bd"/>
    <property type="match status" value="1"/>
</dbReference>
<organism evidence="5 7">
    <name type="scientific">Alkalihalobacillus alcalophilus ATCC 27647 = CGMCC 1.3604</name>
    <dbReference type="NCBI Taxonomy" id="1218173"/>
    <lineage>
        <taxon>Bacteria</taxon>
        <taxon>Bacillati</taxon>
        <taxon>Bacillota</taxon>
        <taxon>Bacilli</taxon>
        <taxon>Bacillales</taxon>
        <taxon>Bacillaceae</taxon>
        <taxon>Alkalihalobacillus</taxon>
    </lineage>
</organism>
<evidence type="ECO:0000256" key="1">
    <source>
        <dbReference type="ARBA" id="ARBA00007162"/>
    </source>
</evidence>
<name>A0A094XF09_ALKAL</name>
<dbReference type="EMBL" id="ALPT02000031">
    <property type="protein sequence ID" value="KGA97345.1"/>
    <property type="molecule type" value="Genomic_DNA"/>
</dbReference>
<dbReference type="NCBIfam" id="TIGR01098">
    <property type="entry name" value="3A0109s03R"/>
    <property type="match status" value="1"/>
</dbReference>
<dbReference type="PROSITE" id="PS51257">
    <property type="entry name" value="PROKAR_LIPOPROTEIN"/>
    <property type="match status" value="1"/>
</dbReference>
<comment type="caution">
    <text evidence="5">The sequence shown here is derived from an EMBL/GenBank/DDBJ whole genome shotgun (WGS) entry which is preliminary data.</text>
</comment>
<dbReference type="CDD" id="cd01071">
    <property type="entry name" value="PBP2_PhnD_like"/>
    <property type="match status" value="1"/>
</dbReference>
<keyword evidence="7" id="KW-1185">Reference proteome</keyword>
<reference evidence="5 7" key="1">
    <citation type="journal article" date="2014" name="Genome Announc.">
        <title>Draft Genome Sequence of Bacillus alcalophilus AV1934, a Classic Alkaliphile Isolated from Human Feces in 1934.</title>
        <authorList>
            <person name="Attie O."/>
            <person name="Jayaprakash A."/>
            <person name="Shah H."/>
            <person name="Paulsen I.T."/>
            <person name="Morino M."/>
            <person name="Takahashi Y."/>
            <person name="Narumi I."/>
            <person name="Sachidanandam R."/>
            <person name="Satoh K."/>
            <person name="Ito M."/>
            <person name="Krulwich T.A."/>
        </authorList>
    </citation>
    <scope>NUCLEOTIDE SEQUENCE [LARGE SCALE GENOMIC DNA]</scope>
    <source>
        <strain evidence="5 7">AV1934</strain>
    </source>
</reference>
<dbReference type="GO" id="GO:0055085">
    <property type="term" value="P:transmembrane transport"/>
    <property type="evidence" value="ECO:0007669"/>
    <property type="project" value="InterPro"/>
</dbReference>
<evidence type="ECO:0000313" key="8">
    <source>
        <dbReference type="Proteomes" id="UP000297014"/>
    </source>
</evidence>
<keyword evidence="2 4" id="KW-0732">Signal</keyword>